<reference evidence="7 8" key="1">
    <citation type="submission" date="2018-11" db="EMBL/GenBank/DDBJ databases">
        <authorList>
            <person name="Zhou Z."/>
            <person name="Wang G."/>
        </authorList>
    </citation>
    <scope>NUCLEOTIDE SEQUENCE [LARGE SCALE GENOMIC DNA]</scope>
    <source>
        <strain evidence="7 8">KCTC42998</strain>
    </source>
</reference>
<feature type="region of interest" description="Disordered" evidence="5">
    <location>
        <begin position="189"/>
        <end position="244"/>
    </location>
</feature>
<dbReference type="InterPro" id="IPR036737">
    <property type="entry name" value="OmpA-like_sf"/>
</dbReference>
<evidence type="ECO:0000256" key="3">
    <source>
        <dbReference type="ARBA" id="ARBA00023237"/>
    </source>
</evidence>
<gene>
    <name evidence="7" type="ORF">EHT87_28460</name>
</gene>
<keyword evidence="8" id="KW-1185">Reference proteome</keyword>
<evidence type="ECO:0000259" key="6">
    <source>
        <dbReference type="PROSITE" id="PS51123"/>
    </source>
</evidence>
<dbReference type="PANTHER" id="PTHR30329:SF21">
    <property type="entry name" value="LIPOPROTEIN YIAD-RELATED"/>
    <property type="match status" value="1"/>
</dbReference>
<evidence type="ECO:0000256" key="1">
    <source>
        <dbReference type="ARBA" id="ARBA00004442"/>
    </source>
</evidence>
<dbReference type="InterPro" id="IPR050330">
    <property type="entry name" value="Bact_OuterMem_StrucFunc"/>
</dbReference>
<dbReference type="PRINTS" id="PR01021">
    <property type="entry name" value="OMPADOMAIN"/>
</dbReference>
<name>A0A3P1CDZ6_9BACT</name>
<sequence length="364" mass="41105">MNDMMKRWFLIFWLAGLGWQGSALAQKMVQRVYDPPQRNVKGGGHVSKVEYTNHKMVVFFVAEDRDYAQRATIYGPGHPNCWRLYDTKSNQEFALLYIKNIKADGELVENILDEPRGVRLRDVRTITCEAHFERPGKNVRSVDMIEEDVERYEGRRDPTNPFGGVSSQWPYNVYDLQVALYRDDLRNAAPPAKKAPVKPKPTTPPVQKPAPKTAPPVAQDSVVAQAPPKKETPKPAPAEKVENFGSKVEAGRTYRLNNLLFKQSAYEIEPESYPELDSLVAIMTRNPTMEIELAGHTDNVGDAKLNVALSQKRVDAVKSYLINKGIASSRIQTQAYGGSKPIADNSREETKRLNRRVEVKILKQ</sequence>
<dbReference type="Gene3D" id="3.30.1330.60">
    <property type="entry name" value="OmpA-like domain"/>
    <property type="match status" value="1"/>
</dbReference>
<evidence type="ECO:0000313" key="7">
    <source>
        <dbReference type="EMBL" id="RRB11074.1"/>
    </source>
</evidence>
<dbReference type="EMBL" id="RQJP01000006">
    <property type="protein sequence ID" value="RRB11074.1"/>
    <property type="molecule type" value="Genomic_DNA"/>
</dbReference>
<comment type="caution">
    <text evidence="7">The sequence shown here is derived from an EMBL/GenBank/DDBJ whole genome shotgun (WGS) entry which is preliminary data.</text>
</comment>
<protein>
    <recommendedName>
        <fullName evidence="6">OmpA-like domain-containing protein</fullName>
    </recommendedName>
</protein>
<feature type="domain" description="OmpA-like" evidence="6">
    <location>
        <begin position="248"/>
        <end position="364"/>
    </location>
</feature>
<organism evidence="7 8">
    <name type="scientific">Larkinella knui</name>
    <dbReference type="NCBI Taxonomy" id="2025310"/>
    <lineage>
        <taxon>Bacteria</taxon>
        <taxon>Pseudomonadati</taxon>
        <taxon>Bacteroidota</taxon>
        <taxon>Cytophagia</taxon>
        <taxon>Cytophagales</taxon>
        <taxon>Spirosomataceae</taxon>
        <taxon>Larkinella</taxon>
    </lineage>
</organism>
<proteinExistence type="predicted"/>
<comment type="subcellular location">
    <subcellularLocation>
        <location evidence="1">Cell outer membrane</location>
    </subcellularLocation>
</comment>
<evidence type="ECO:0000313" key="8">
    <source>
        <dbReference type="Proteomes" id="UP000274271"/>
    </source>
</evidence>
<dbReference type="CDD" id="cd07185">
    <property type="entry name" value="OmpA_C-like"/>
    <property type="match status" value="1"/>
</dbReference>
<dbReference type="InterPro" id="IPR006664">
    <property type="entry name" value="OMP_bac"/>
</dbReference>
<accession>A0A3P1CDZ6</accession>
<evidence type="ECO:0000256" key="2">
    <source>
        <dbReference type="ARBA" id="ARBA00023136"/>
    </source>
</evidence>
<keyword evidence="2 4" id="KW-0472">Membrane</keyword>
<dbReference type="AlphaFoldDB" id="A0A3P1CDZ6"/>
<dbReference type="Proteomes" id="UP000274271">
    <property type="component" value="Unassembled WGS sequence"/>
</dbReference>
<feature type="compositionally biased region" description="Low complexity" evidence="5">
    <location>
        <begin position="215"/>
        <end position="227"/>
    </location>
</feature>
<dbReference type="PROSITE" id="PS51123">
    <property type="entry name" value="OMPA_2"/>
    <property type="match status" value="1"/>
</dbReference>
<dbReference type="SUPFAM" id="SSF103088">
    <property type="entry name" value="OmpA-like"/>
    <property type="match status" value="1"/>
</dbReference>
<dbReference type="OrthoDB" id="611024at2"/>
<dbReference type="InterPro" id="IPR006665">
    <property type="entry name" value="OmpA-like"/>
</dbReference>
<dbReference type="PRINTS" id="PR01023">
    <property type="entry name" value="NAFLGMOTY"/>
</dbReference>
<evidence type="ECO:0000256" key="5">
    <source>
        <dbReference type="SAM" id="MobiDB-lite"/>
    </source>
</evidence>
<dbReference type="Pfam" id="PF00691">
    <property type="entry name" value="OmpA"/>
    <property type="match status" value="1"/>
</dbReference>
<dbReference type="GO" id="GO:0009279">
    <property type="term" value="C:cell outer membrane"/>
    <property type="evidence" value="ECO:0007669"/>
    <property type="project" value="UniProtKB-SubCell"/>
</dbReference>
<feature type="compositionally biased region" description="Pro residues" evidence="5">
    <location>
        <begin position="198"/>
        <end position="214"/>
    </location>
</feature>
<dbReference type="PANTHER" id="PTHR30329">
    <property type="entry name" value="STATOR ELEMENT OF FLAGELLAR MOTOR COMPLEX"/>
    <property type="match status" value="1"/>
</dbReference>
<keyword evidence="3" id="KW-0998">Cell outer membrane</keyword>
<evidence type="ECO:0000256" key="4">
    <source>
        <dbReference type="PROSITE-ProRule" id="PRU00473"/>
    </source>
</evidence>
<feature type="compositionally biased region" description="Basic and acidic residues" evidence="5">
    <location>
        <begin position="228"/>
        <end position="242"/>
    </location>
</feature>